<keyword evidence="14" id="KW-0511">Multifunctional enzyme</keyword>
<evidence type="ECO:0000256" key="16">
    <source>
        <dbReference type="ARBA" id="ARBA00034000"/>
    </source>
</evidence>
<keyword evidence="5" id="KW-0645">Protease</keyword>
<evidence type="ECO:0000256" key="8">
    <source>
        <dbReference type="ARBA" id="ARBA00022692"/>
    </source>
</evidence>
<evidence type="ECO:0000256" key="10">
    <source>
        <dbReference type="ARBA" id="ARBA00022960"/>
    </source>
</evidence>
<reference evidence="22" key="1">
    <citation type="submission" date="2015-08" db="EMBL/GenBank/DDBJ databases">
        <title>Genome sequencing project for genomic taxonomy and phylogenomics of Bacillus-like bacteria.</title>
        <authorList>
            <person name="Liu B."/>
            <person name="Wang J."/>
            <person name="Zhu Y."/>
            <person name="Liu G."/>
            <person name="Chen Q."/>
            <person name="Chen Z."/>
            <person name="Lan J."/>
            <person name="Che J."/>
            <person name="Ge C."/>
            <person name="Shi H."/>
            <person name="Pan Z."/>
            <person name="Liu X."/>
        </authorList>
    </citation>
    <scope>NUCLEOTIDE SEQUENCE [LARGE SCALE GENOMIC DNA]</scope>
    <source>
        <strain evidence="22">FJAT-22460</strain>
    </source>
</reference>
<evidence type="ECO:0000256" key="11">
    <source>
        <dbReference type="ARBA" id="ARBA00022984"/>
    </source>
</evidence>
<evidence type="ECO:0000256" key="13">
    <source>
        <dbReference type="ARBA" id="ARBA00023136"/>
    </source>
</evidence>
<evidence type="ECO:0000256" key="17">
    <source>
        <dbReference type="ARBA" id="ARBA00049902"/>
    </source>
</evidence>
<dbReference type="AlphaFoldDB" id="A0A0M1P3F2"/>
<keyword evidence="12 19" id="KW-1133">Transmembrane helix</keyword>
<feature type="compositionally biased region" description="Polar residues" evidence="18">
    <location>
        <begin position="1"/>
        <end position="11"/>
    </location>
</feature>
<evidence type="ECO:0000256" key="1">
    <source>
        <dbReference type="ARBA" id="ARBA00007090"/>
    </source>
</evidence>
<keyword evidence="15" id="KW-0961">Cell wall biogenesis/degradation</keyword>
<dbReference type="GO" id="GO:0008360">
    <property type="term" value="P:regulation of cell shape"/>
    <property type="evidence" value="ECO:0007669"/>
    <property type="project" value="UniProtKB-KW"/>
</dbReference>
<dbReference type="InterPro" id="IPR012338">
    <property type="entry name" value="Beta-lactam/transpept-like"/>
</dbReference>
<dbReference type="SUPFAM" id="SSF56601">
    <property type="entry name" value="beta-lactamase/transpeptidase-like"/>
    <property type="match status" value="1"/>
</dbReference>
<comment type="similarity">
    <text evidence="1">In the C-terminal section; belongs to the transpeptidase family.</text>
</comment>
<dbReference type="GO" id="GO:0009252">
    <property type="term" value="P:peptidoglycan biosynthetic process"/>
    <property type="evidence" value="ECO:0007669"/>
    <property type="project" value="UniProtKB-KW"/>
</dbReference>
<evidence type="ECO:0000313" key="21">
    <source>
        <dbReference type="EMBL" id="KOR88917.1"/>
    </source>
</evidence>
<accession>A0A0M1P3F2</accession>
<dbReference type="GO" id="GO:0008658">
    <property type="term" value="F:penicillin binding"/>
    <property type="evidence" value="ECO:0007669"/>
    <property type="project" value="InterPro"/>
</dbReference>
<feature type="compositionally biased region" description="Gly residues" evidence="18">
    <location>
        <begin position="824"/>
        <end position="846"/>
    </location>
</feature>
<keyword evidence="8 19" id="KW-0812">Transmembrane</keyword>
<comment type="caution">
    <text evidence="21">The sequence shown here is derived from an EMBL/GenBank/DDBJ whole genome shotgun (WGS) entry which is preliminary data.</text>
</comment>
<dbReference type="PROSITE" id="PS50853">
    <property type="entry name" value="FN3"/>
    <property type="match status" value="1"/>
</dbReference>
<evidence type="ECO:0000256" key="6">
    <source>
        <dbReference type="ARBA" id="ARBA00022676"/>
    </source>
</evidence>
<keyword evidence="13 19" id="KW-0472">Membrane</keyword>
<keyword evidence="10" id="KW-0133">Cell shape</keyword>
<comment type="similarity">
    <text evidence="2">In the N-terminal section; belongs to the glycosyltransferase 51 family.</text>
</comment>
<organism evidence="21 22">
    <name type="scientific">Paenibacillus solani</name>
    <dbReference type="NCBI Taxonomy" id="1705565"/>
    <lineage>
        <taxon>Bacteria</taxon>
        <taxon>Bacillati</taxon>
        <taxon>Bacillota</taxon>
        <taxon>Bacilli</taxon>
        <taxon>Bacillales</taxon>
        <taxon>Paenibacillaceae</taxon>
        <taxon>Paenibacillus</taxon>
    </lineage>
</organism>
<evidence type="ECO:0000256" key="7">
    <source>
        <dbReference type="ARBA" id="ARBA00022679"/>
    </source>
</evidence>
<evidence type="ECO:0000256" key="4">
    <source>
        <dbReference type="ARBA" id="ARBA00022645"/>
    </source>
</evidence>
<evidence type="ECO:0000256" key="12">
    <source>
        <dbReference type="ARBA" id="ARBA00022989"/>
    </source>
</evidence>
<dbReference type="InterPro" id="IPR003961">
    <property type="entry name" value="FN3_dom"/>
</dbReference>
<comment type="catalytic activity">
    <reaction evidence="17">
        <text>[GlcNAc-(1-&gt;4)-Mur2Ac(oyl-L-Ala-gamma-D-Glu-L-Lys-D-Ala-D-Ala)](n)-di-trans,octa-cis-undecaprenyl diphosphate + beta-D-GlcNAc-(1-&gt;4)-Mur2Ac(oyl-L-Ala-gamma-D-Glu-L-Lys-D-Ala-D-Ala)-di-trans,octa-cis-undecaprenyl diphosphate = [GlcNAc-(1-&gt;4)-Mur2Ac(oyl-L-Ala-gamma-D-Glu-L-Lys-D-Ala-D-Ala)](n+1)-di-trans,octa-cis-undecaprenyl diphosphate + di-trans,octa-cis-undecaprenyl diphosphate + H(+)</text>
        <dbReference type="Rhea" id="RHEA:23708"/>
        <dbReference type="Rhea" id="RHEA-COMP:9602"/>
        <dbReference type="Rhea" id="RHEA-COMP:9603"/>
        <dbReference type="ChEBI" id="CHEBI:15378"/>
        <dbReference type="ChEBI" id="CHEBI:58405"/>
        <dbReference type="ChEBI" id="CHEBI:60033"/>
        <dbReference type="ChEBI" id="CHEBI:78435"/>
        <dbReference type="EC" id="2.4.99.28"/>
    </reaction>
</comment>
<dbReference type="Gene3D" id="2.60.40.10">
    <property type="entry name" value="Immunoglobulins"/>
    <property type="match status" value="1"/>
</dbReference>
<evidence type="ECO:0000256" key="15">
    <source>
        <dbReference type="ARBA" id="ARBA00023316"/>
    </source>
</evidence>
<protein>
    <submittedName>
        <fullName evidence="21">Penicillin-binding protein</fullName>
    </submittedName>
</protein>
<keyword evidence="6" id="KW-0328">Glycosyltransferase</keyword>
<dbReference type="InterPro" id="IPR023346">
    <property type="entry name" value="Lysozyme-like_dom_sf"/>
</dbReference>
<feature type="region of interest" description="Disordered" evidence="18">
    <location>
        <begin position="560"/>
        <end position="580"/>
    </location>
</feature>
<keyword evidence="11" id="KW-0573">Peptidoglycan synthesis</keyword>
<dbReference type="PANTHER" id="PTHR32282">
    <property type="entry name" value="BINDING PROTEIN TRANSPEPTIDASE, PUTATIVE-RELATED"/>
    <property type="match status" value="1"/>
</dbReference>
<keyword evidence="3" id="KW-1003">Cell membrane</keyword>
<evidence type="ECO:0000256" key="14">
    <source>
        <dbReference type="ARBA" id="ARBA00023268"/>
    </source>
</evidence>
<evidence type="ECO:0000256" key="19">
    <source>
        <dbReference type="SAM" id="Phobius"/>
    </source>
</evidence>
<gene>
    <name evidence="21" type="ORF">AM231_06890</name>
</gene>
<evidence type="ECO:0000259" key="20">
    <source>
        <dbReference type="PROSITE" id="PS50853"/>
    </source>
</evidence>
<feature type="compositionally biased region" description="Polar residues" evidence="18">
    <location>
        <begin position="877"/>
        <end position="887"/>
    </location>
</feature>
<feature type="transmembrane region" description="Helical" evidence="19">
    <location>
        <begin position="38"/>
        <end position="62"/>
    </location>
</feature>
<dbReference type="EMBL" id="LIUT01000001">
    <property type="protein sequence ID" value="KOR88917.1"/>
    <property type="molecule type" value="Genomic_DNA"/>
</dbReference>
<keyword evidence="4" id="KW-0121">Carboxypeptidase</keyword>
<feature type="domain" description="Fibronectin type-III" evidence="20">
    <location>
        <begin position="661"/>
        <end position="754"/>
    </location>
</feature>
<dbReference type="InterPro" id="IPR013783">
    <property type="entry name" value="Ig-like_fold"/>
</dbReference>
<keyword evidence="7" id="KW-0808">Transferase</keyword>
<dbReference type="GO" id="GO:0071555">
    <property type="term" value="P:cell wall organization"/>
    <property type="evidence" value="ECO:0007669"/>
    <property type="project" value="UniProtKB-KW"/>
</dbReference>
<keyword evidence="22" id="KW-1185">Reference proteome</keyword>
<dbReference type="GO" id="GO:0009002">
    <property type="term" value="F:serine-type D-Ala-D-Ala carboxypeptidase activity"/>
    <property type="evidence" value="ECO:0007669"/>
    <property type="project" value="UniProtKB-EC"/>
</dbReference>
<keyword evidence="9" id="KW-0378">Hydrolase</keyword>
<evidence type="ECO:0000313" key="22">
    <source>
        <dbReference type="Proteomes" id="UP000036932"/>
    </source>
</evidence>
<dbReference type="PATRIC" id="fig|1705565.3.peg.3287"/>
<dbReference type="InterPro" id="IPR050396">
    <property type="entry name" value="Glycosyltr_51/Transpeptidase"/>
</dbReference>
<sequence length="887" mass="96390">MAGKDNQMSRLNKNKDESKTSKTVKPKTKKKKGKGKRIAWALFFTAVIAIFCALAGYLFILISGEKLLDQNRDKLSAYGTSKVYDRNGTLMGELSLQKSEPVDYEDIPEKLVQAFIATEDRRFMEHNGVDMWSIGRAAVKDIMARSMVEGGSTITQQLAKNIFLTRDKTFFRKATEMSIALALERQHTKQEIMGMYLNRINFGGPYYGIKAASERYFGQSDLNKLELWQMATLAAMPKGPSRYNPLKNPELSKERRAVVLTLMEQQGYITAEEAAKAKKVDYTYTPPERQQKYTAFIDYVMEEAEETLGLTEDDVNIGGYQIYTTMDVNAQKAMEEEFNNPANFEESPDDVPVEGSMVIMNQETGGIVAMVGGREYTRGGFSRATDSRRQPGSSLKPIVSYAPALESGKFTKDSRLSNKKQCFGSNYCPNNLHGYSETIGMPEAIQRSENIPAVWLLNEIGVKTGFDFAQSLGIKMTEGDANLSLALGGMNTGTNTFEMAQAFSAFANGGEFKEAFAIKQIKDSKGKVVYENKGSKGKRVMSATTASQMTDMMRRVVEEGTGKNARISRPVAGKTGTTQSGFKGVSSNRDVWFVGYTPELTAAVWMGYDNPDRQHLLKRSSSISASLWGKVMEKAVQGYEAKSFPNTEPTPPPVEETKLGAVSGLTGSYNGQSQTVSLSWNAVQGNNIQYRIYRKETSEPGYTPIVGAHSGTSIEDMSAMEGLAYNYYVTAIDPSTNEESEPSNIIQIVAVSEELPPEELEPDPGDMEEQPPLDEDNSEEGELPPGYDQGNENGNSPGDQGNGNGENSGNHGNGNGVNPPDQGNGAGNGHGNQGNGNGSDGSGDGSDSGDAGAGDDSSDTGNVTTVPGTIVEPPDAQNESEGSQESP</sequence>
<evidence type="ECO:0000256" key="5">
    <source>
        <dbReference type="ARBA" id="ARBA00022670"/>
    </source>
</evidence>
<name>A0A0M1P3F2_9BACL</name>
<comment type="catalytic activity">
    <reaction evidence="16">
        <text>Preferential cleavage: (Ac)2-L-Lys-D-Ala-|-D-Ala. Also transpeptidation of peptidyl-alanyl moieties that are N-acyl substituents of D-alanine.</text>
        <dbReference type="EC" id="3.4.16.4"/>
    </reaction>
</comment>
<dbReference type="GO" id="GO:0008955">
    <property type="term" value="F:peptidoglycan glycosyltransferase activity"/>
    <property type="evidence" value="ECO:0007669"/>
    <property type="project" value="UniProtKB-EC"/>
</dbReference>
<proteinExistence type="inferred from homology"/>
<dbReference type="InterPro" id="IPR036116">
    <property type="entry name" value="FN3_sf"/>
</dbReference>
<feature type="compositionally biased region" description="Polar residues" evidence="18">
    <location>
        <begin position="790"/>
        <end position="799"/>
    </location>
</feature>
<feature type="compositionally biased region" description="Acidic residues" evidence="18">
    <location>
        <begin position="756"/>
        <end position="782"/>
    </location>
</feature>
<dbReference type="FunFam" id="1.10.3810.10:FF:000001">
    <property type="entry name" value="Penicillin-binding protein 1A"/>
    <property type="match status" value="1"/>
</dbReference>
<dbReference type="PANTHER" id="PTHR32282:SF32">
    <property type="entry name" value="PENICILLIN-BINDING PROTEIN 2A"/>
    <property type="match status" value="1"/>
</dbReference>
<dbReference type="InterPro" id="IPR036950">
    <property type="entry name" value="PBP_transglycosylase"/>
</dbReference>
<dbReference type="GO" id="GO:0006508">
    <property type="term" value="P:proteolysis"/>
    <property type="evidence" value="ECO:0007669"/>
    <property type="project" value="UniProtKB-KW"/>
</dbReference>
<dbReference type="InterPro" id="IPR001264">
    <property type="entry name" value="Glyco_trans_51"/>
</dbReference>
<dbReference type="SUPFAM" id="SSF49265">
    <property type="entry name" value="Fibronectin type III"/>
    <property type="match status" value="1"/>
</dbReference>
<dbReference type="Pfam" id="PF00912">
    <property type="entry name" value="Transgly"/>
    <property type="match status" value="1"/>
</dbReference>
<dbReference type="Pfam" id="PF00905">
    <property type="entry name" value="Transpeptidase"/>
    <property type="match status" value="1"/>
</dbReference>
<dbReference type="RefSeq" id="WP_054401876.1">
    <property type="nucleotide sequence ID" value="NZ_LIUT01000001.1"/>
</dbReference>
<evidence type="ECO:0000256" key="3">
    <source>
        <dbReference type="ARBA" id="ARBA00022475"/>
    </source>
</evidence>
<feature type="compositionally biased region" description="Gly residues" evidence="18">
    <location>
        <begin position="800"/>
        <end position="815"/>
    </location>
</feature>
<dbReference type="InterPro" id="IPR001460">
    <property type="entry name" value="PCN-bd_Tpept"/>
</dbReference>
<dbReference type="GO" id="GO:0030288">
    <property type="term" value="C:outer membrane-bounded periplasmic space"/>
    <property type="evidence" value="ECO:0007669"/>
    <property type="project" value="TreeGrafter"/>
</dbReference>
<dbReference type="SUPFAM" id="SSF53955">
    <property type="entry name" value="Lysozyme-like"/>
    <property type="match status" value="1"/>
</dbReference>
<dbReference type="Proteomes" id="UP000036932">
    <property type="component" value="Unassembled WGS sequence"/>
</dbReference>
<evidence type="ECO:0000256" key="18">
    <source>
        <dbReference type="SAM" id="MobiDB-lite"/>
    </source>
</evidence>
<feature type="region of interest" description="Disordered" evidence="18">
    <location>
        <begin position="756"/>
        <end position="887"/>
    </location>
</feature>
<dbReference type="Gene3D" id="3.40.710.10">
    <property type="entry name" value="DD-peptidase/beta-lactamase superfamily"/>
    <property type="match status" value="1"/>
</dbReference>
<feature type="region of interest" description="Disordered" evidence="18">
    <location>
        <begin position="1"/>
        <end position="30"/>
    </location>
</feature>
<evidence type="ECO:0000256" key="9">
    <source>
        <dbReference type="ARBA" id="ARBA00022801"/>
    </source>
</evidence>
<dbReference type="OrthoDB" id="9766909at2"/>
<dbReference type="Gene3D" id="1.10.3810.10">
    <property type="entry name" value="Biosynthetic peptidoglycan transglycosylase-like"/>
    <property type="match status" value="1"/>
</dbReference>
<dbReference type="NCBIfam" id="TIGR02074">
    <property type="entry name" value="PBP_1a_fam"/>
    <property type="match status" value="1"/>
</dbReference>
<evidence type="ECO:0000256" key="2">
    <source>
        <dbReference type="ARBA" id="ARBA00007739"/>
    </source>
</evidence>